<dbReference type="RefSeq" id="WP_161479425.1">
    <property type="nucleotide sequence ID" value="NZ_WXEW01000003.1"/>
</dbReference>
<dbReference type="AlphaFoldDB" id="A0A7C9NZN4"/>
<dbReference type="EMBL" id="WXEW01000003">
    <property type="protein sequence ID" value="NAS21977.1"/>
    <property type="molecule type" value="Genomic_DNA"/>
</dbReference>
<gene>
    <name evidence="1" type="ORF">GT755_09800</name>
</gene>
<accession>A0A7C9NZN4</accession>
<organism evidence="1 2">
    <name type="scientific">Herbidospora solisilvae</name>
    <dbReference type="NCBI Taxonomy" id="2696284"/>
    <lineage>
        <taxon>Bacteria</taxon>
        <taxon>Bacillati</taxon>
        <taxon>Actinomycetota</taxon>
        <taxon>Actinomycetes</taxon>
        <taxon>Streptosporangiales</taxon>
        <taxon>Streptosporangiaceae</taxon>
        <taxon>Herbidospora</taxon>
    </lineage>
</organism>
<protein>
    <submittedName>
        <fullName evidence="1">Uncharacterized protein</fullName>
    </submittedName>
</protein>
<comment type="caution">
    <text evidence="1">The sequence shown here is derived from an EMBL/GenBank/DDBJ whole genome shotgun (WGS) entry which is preliminary data.</text>
</comment>
<sequence>MALLMALCAGLCLPVLLITAADAWLTAVIGVPPLIPALCRLARQLAHEYRMWAAGVVEADIVFDPNEPERTVWR</sequence>
<keyword evidence="2" id="KW-1185">Reference proteome</keyword>
<evidence type="ECO:0000313" key="2">
    <source>
        <dbReference type="Proteomes" id="UP000479526"/>
    </source>
</evidence>
<proteinExistence type="predicted"/>
<evidence type="ECO:0000313" key="1">
    <source>
        <dbReference type="EMBL" id="NAS21977.1"/>
    </source>
</evidence>
<name>A0A7C9NZN4_9ACTN</name>
<reference evidence="1 2" key="1">
    <citation type="submission" date="2020-01" db="EMBL/GenBank/DDBJ databases">
        <title>Herbidospora sp. NEAU-GS84 nov., a novel actinomycete isolated from soil.</title>
        <authorList>
            <person name="Han L."/>
        </authorList>
    </citation>
    <scope>NUCLEOTIDE SEQUENCE [LARGE SCALE GENOMIC DNA]</scope>
    <source>
        <strain evidence="1 2">NEAU-GS84</strain>
    </source>
</reference>
<dbReference type="Proteomes" id="UP000479526">
    <property type="component" value="Unassembled WGS sequence"/>
</dbReference>